<keyword evidence="1" id="KW-0489">Methyltransferase</keyword>
<dbReference type="InterPro" id="IPR003788">
    <property type="entry name" value="NDUFAF7"/>
</dbReference>
<evidence type="ECO:0000313" key="4">
    <source>
        <dbReference type="Proteomes" id="UP000243807"/>
    </source>
</evidence>
<evidence type="ECO:0008006" key="5">
    <source>
        <dbReference type="Google" id="ProtNLM"/>
    </source>
</evidence>
<dbReference type="GO" id="GO:0035243">
    <property type="term" value="F:protein-arginine omega-N symmetric methyltransferase activity"/>
    <property type="evidence" value="ECO:0007669"/>
    <property type="project" value="TreeGrafter"/>
</dbReference>
<dbReference type="Pfam" id="PF02636">
    <property type="entry name" value="Methyltransf_28"/>
    <property type="match status" value="1"/>
</dbReference>
<keyword evidence="2" id="KW-0808">Transferase</keyword>
<accession>A0A1P8UL08</accession>
<evidence type="ECO:0000313" key="3">
    <source>
        <dbReference type="EMBL" id="APZ44495.1"/>
    </source>
</evidence>
<evidence type="ECO:0000256" key="2">
    <source>
        <dbReference type="ARBA" id="ARBA00022679"/>
    </source>
</evidence>
<proteinExistence type="predicted"/>
<dbReference type="PANTHER" id="PTHR12049">
    <property type="entry name" value="PROTEIN ARGININE METHYLTRANSFERASE NDUFAF7, MITOCHONDRIAL"/>
    <property type="match status" value="1"/>
</dbReference>
<dbReference type="EMBL" id="CP019434">
    <property type="protein sequence ID" value="APZ44495.1"/>
    <property type="molecule type" value="Genomic_DNA"/>
</dbReference>
<dbReference type="InterPro" id="IPR029063">
    <property type="entry name" value="SAM-dependent_MTases_sf"/>
</dbReference>
<dbReference type="SUPFAM" id="SSF53335">
    <property type="entry name" value="S-adenosyl-L-methionine-dependent methyltransferases"/>
    <property type="match status" value="1"/>
</dbReference>
<keyword evidence="4" id="KW-1185">Reference proteome</keyword>
<dbReference type="InterPro" id="IPR038375">
    <property type="entry name" value="NDUFAF7_sf"/>
</dbReference>
<reference evidence="3 4" key="1">
    <citation type="submission" date="2017-01" db="EMBL/GenBank/DDBJ databases">
        <title>Draft sequence of Acidihalobacter ferrooxidans strain DSM 14175 (strain V8).</title>
        <authorList>
            <person name="Khaleque H.N."/>
            <person name="Ramsay J.P."/>
            <person name="Murphy R.J.T."/>
            <person name="Kaksonen A.H."/>
            <person name="Boxall N.J."/>
            <person name="Watkin E.L.J."/>
        </authorList>
    </citation>
    <scope>NUCLEOTIDE SEQUENCE [LARGE SCALE GENOMIC DNA]</scope>
    <source>
        <strain evidence="3 4">V8</strain>
    </source>
</reference>
<dbReference type="GO" id="GO:0032259">
    <property type="term" value="P:methylation"/>
    <property type="evidence" value="ECO:0007669"/>
    <property type="project" value="UniProtKB-KW"/>
</dbReference>
<dbReference type="Gene3D" id="3.40.50.12710">
    <property type="match status" value="1"/>
</dbReference>
<dbReference type="AlphaFoldDB" id="A0A1P8UL08"/>
<sequence>MPAPDAGAREISARLSEVIVAQIAASDGWMPFDRYMQLALYAPELGYYSAGLPVFGAGGDFVTAPELGSLFARTLARQSAAVLESLGGGDILEFGGGSGALAAELLAECSRCAAPLERYRILEVSAHLRARQRAAIAARAPQWLDRVEWLDTWPTAPWRGVALGNEVLDAMPVRCFSLAQGAVFERGVAVDGGGFEGAGFAWDERPASPAFAAAVRGALDRDPAAYPDGYLGELNEQYPGWLSGLAACFGRGVAVLIDYGDARAGRYHPARSGGSLRAYYRQRVHENPFWYPGLCDLTADVDFSAVATAAASAGFDVAGFTPQAQLLLGGGLEAVFAQAWAEANDTRAQLRLAQEVKRLTLPDEMGERFRAIALTRGAVAPPPGFALRDLRDRL</sequence>
<dbReference type="Proteomes" id="UP000243807">
    <property type="component" value="Chromosome"/>
</dbReference>
<name>A0A1P8UL08_9GAMM</name>
<dbReference type="PANTHER" id="PTHR12049:SF7">
    <property type="entry name" value="PROTEIN ARGININE METHYLTRANSFERASE NDUFAF7, MITOCHONDRIAL"/>
    <property type="match status" value="1"/>
</dbReference>
<dbReference type="STRING" id="1765967.BW247_02320"/>
<dbReference type="KEGG" id="afy:BW247_02320"/>
<evidence type="ECO:0000256" key="1">
    <source>
        <dbReference type="ARBA" id="ARBA00022603"/>
    </source>
</evidence>
<gene>
    <name evidence="3" type="ORF">BW247_02320</name>
</gene>
<protein>
    <recommendedName>
        <fullName evidence="5">SAM-dependent methyltransferase</fullName>
    </recommendedName>
</protein>
<organism evidence="3 4">
    <name type="scientific">Acidihalobacter ferrooxydans</name>
    <dbReference type="NCBI Taxonomy" id="1765967"/>
    <lineage>
        <taxon>Bacteria</taxon>
        <taxon>Pseudomonadati</taxon>
        <taxon>Pseudomonadota</taxon>
        <taxon>Gammaproteobacteria</taxon>
        <taxon>Chromatiales</taxon>
        <taxon>Ectothiorhodospiraceae</taxon>
        <taxon>Acidihalobacter</taxon>
    </lineage>
</organism>